<feature type="region of interest" description="Disordered" evidence="5">
    <location>
        <begin position="485"/>
        <end position="505"/>
    </location>
</feature>
<dbReference type="SMART" id="SM00297">
    <property type="entry name" value="BROMO"/>
    <property type="match status" value="1"/>
</dbReference>
<comment type="caution">
    <text evidence="8">The sequence shown here is derived from an EMBL/GenBank/DDBJ whole genome shotgun (WGS) entry which is preliminary data.</text>
</comment>
<evidence type="ECO:0000256" key="1">
    <source>
        <dbReference type="ARBA" id="ARBA00023015"/>
    </source>
</evidence>
<evidence type="ECO:0000256" key="3">
    <source>
        <dbReference type="ARBA" id="ARBA00023163"/>
    </source>
</evidence>
<keyword evidence="2 4" id="KW-0103">Bromodomain</keyword>
<sequence>MPRENCKKRGARLDSLCLDDAEPERDAEQHNGEYLQLGNTKLHCVDGEKRMSRLQQDRMQVDRELCAQREREQVEKDEAVLDYVENIAVDDSCDVAAEGACEANLLHGVLDGDSSSACAGSEDCGSGAESDASVDDITAELGEGLSLSSRFPVRLRMHLQPAPSAADSATSGSVRRQRSWARGACGGRLAPGEKRRLKRAKVDAKRAARAAAHGFDAGAVVAQLEEFVQGGGDVKAFAPMAPYSLALAQRLAAQFGLRSGRQGAGRKRFLVVTATPRSGMPDAAGRARLQELLGAHEASTAALGPSACASAPAWPSGGARTGGGTGSGGAPRSGRRAAGGAAKRLNAPVGFVASGVLNPSPMSGAVTQPPFVPADASELGSSRSQLTLSGEESGDGGTPSPFGPFATKAAIKRASKKRDKLSAAAAFDAGLLREEHVARLEGLISQLRAKLPYEGQPLVGAAGAGQKRKSFELGEAGASKRAAVSPFGNGNAAHGTASGSQGGSSFGAPRHVNFEKTCGTILKKVKEELGKDIIIFDRPVDRAVLPDYYRVVTKPMDLGKIAKKLDRHEYIAPHEFCEDMRQVWTNCALYNRKEDYVGKVGARADACFERLWAATGFEAGARIRRRATAGIAAPKYEPAVESLEKKPSQRNANSGKSLRNGAPLQRTKSVASRGDMPVERMQELANALSNLDEDAMQDALAIIRTSNQGVDQAEGDDEIELDFQALDPGTLWRLDDFIRGLPGRGGGGGGSGNGQPFMANSDSDSESDSESE</sequence>
<dbReference type="PROSITE" id="PS51525">
    <property type="entry name" value="NET"/>
    <property type="match status" value="1"/>
</dbReference>
<dbReference type="Gene3D" id="1.20.1270.220">
    <property type="match status" value="1"/>
</dbReference>
<feature type="region of interest" description="Disordered" evidence="5">
    <location>
        <begin position="640"/>
        <end position="673"/>
    </location>
</feature>
<dbReference type="InterPro" id="IPR038336">
    <property type="entry name" value="NET_sf"/>
</dbReference>
<dbReference type="PANTHER" id="PTHR45926">
    <property type="entry name" value="OSJNBA0053K19.4 PROTEIN"/>
    <property type="match status" value="1"/>
</dbReference>
<gene>
    <name evidence="8" type="ORF">WJX81_003574</name>
</gene>
<evidence type="ECO:0000256" key="5">
    <source>
        <dbReference type="SAM" id="MobiDB-lite"/>
    </source>
</evidence>
<dbReference type="Gene3D" id="1.20.920.10">
    <property type="entry name" value="Bromodomain-like"/>
    <property type="match status" value="1"/>
</dbReference>
<feature type="compositionally biased region" description="Low complexity" evidence="5">
    <location>
        <begin position="332"/>
        <end position="341"/>
    </location>
</feature>
<feature type="compositionally biased region" description="Acidic residues" evidence="5">
    <location>
        <begin position="763"/>
        <end position="772"/>
    </location>
</feature>
<keyword evidence="9" id="KW-1185">Reference proteome</keyword>
<dbReference type="EMBL" id="JALJOU010000029">
    <property type="protein sequence ID" value="KAK9835175.1"/>
    <property type="molecule type" value="Genomic_DNA"/>
</dbReference>
<dbReference type="CDD" id="cd04369">
    <property type="entry name" value="Bromodomain"/>
    <property type="match status" value="1"/>
</dbReference>
<evidence type="ECO:0000259" key="7">
    <source>
        <dbReference type="PROSITE" id="PS51525"/>
    </source>
</evidence>
<dbReference type="PRINTS" id="PR00503">
    <property type="entry name" value="BROMODOMAIN"/>
</dbReference>
<feature type="region of interest" description="Disordered" evidence="5">
    <location>
        <begin position="304"/>
        <end position="341"/>
    </location>
</feature>
<feature type="domain" description="Bromo" evidence="6">
    <location>
        <begin position="536"/>
        <end position="598"/>
    </location>
</feature>
<dbReference type="InterPro" id="IPR027353">
    <property type="entry name" value="NET_dom"/>
</dbReference>
<reference evidence="8 9" key="1">
    <citation type="journal article" date="2024" name="Nat. Commun.">
        <title>Phylogenomics reveals the evolutionary origins of lichenization in chlorophyte algae.</title>
        <authorList>
            <person name="Puginier C."/>
            <person name="Libourel C."/>
            <person name="Otte J."/>
            <person name="Skaloud P."/>
            <person name="Haon M."/>
            <person name="Grisel S."/>
            <person name="Petersen M."/>
            <person name="Berrin J.G."/>
            <person name="Delaux P.M."/>
            <person name="Dal Grande F."/>
            <person name="Keller J."/>
        </authorList>
    </citation>
    <scope>NUCLEOTIDE SEQUENCE [LARGE SCALE GENOMIC DNA]</scope>
    <source>
        <strain evidence="8 9">SAG 245.80</strain>
    </source>
</reference>
<dbReference type="InterPro" id="IPR001487">
    <property type="entry name" value="Bromodomain"/>
</dbReference>
<evidence type="ECO:0008006" key="10">
    <source>
        <dbReference type="Google" id="ProtNLM"/>
    </source>
</evidence>
<feature type="compositionally biased region" description="Gly residues" evidence="5">
    <location>
        <begin position="319"/>
        <end position="331"/>
    </location>
</feature>
<evidence type="ECO:0000256" key="4">
    <source>
        <dbReference type="PROSITE-ProRule" id="PRU00035"/>
    </source>
</evidence>
<dbReference type="SUPFAM" id="SSF47370">
    <property type="entry name" value="Bromodomain"/>
    <property type="match status" value="1"/>
</dbReference>
<keyword evidence="1" id="KW-0805">Transcription regulation</keyword>
<feature type="region of interest" description="Disordered" evidence="5">
    <location>
        <begin position="738"/>
        <end position="772"/>
    </location>
</feature>
<organism evidence="8 9">
    <name type="scientific">Elliptochloris bilobata</name>
    <dbReference type="NCBI Taxonomy" id="381761"/>
    <lineage>
        <taxon>Eukaryota</taxon>
        <taxon>Viridiplantae</taxon>
        <taxon>Chlorophyta</taxon>
        <taxon>core chlorophytes</taxon>
        <taxon>Trebouxiophyceae</taxon>
        <taxon>Trebouxiophyceae incertae sedis</taxon>
        <taxon>Elliptochloris clade</taxon>
        <taxon>Elliptochloris</taxon>
    </lineage>
</organism>
<dbReference type="AlphaFoldDB" id="A0AAW1RNQ1"/>
<name>A0AAW1RNQ1_9CHLO</name>
<feature type="compositionally biased region" description="Polar residues" evidence="5">
    <location>
        <begin position="379"/>
        <end position="390"/>
    </location>
</feature>
<feature type="compositionally biased region" description="Gly residues" evidence="5">
    <location>
        <begin position="742"/>
        <end position="753"/>
    </location>
</feature>
<accession>A0AAW1RNQ1</accession>
<protein>
    <recommendedName>
        <fullName evidence="10">Bromodomain-containing protein</fullName>
    </recommendedName>
</protein>
<feature type="region of interest" description="Disordered" evidence="5">
    <location>
        <begin position="364"/>
        <end position="405"/>
    </location>
</feature>
<dbReference type="InterPro" id="IPR036427">
    <property type="entry name" value="Bromodomain-like_sf"/>
</dbReference>
<keyword evidence="3" id="KW-0804">Transcription</keyword>
<dbReference type="Pfam" id="PF17035">
    <property type="entry name" value="BET"/>
    <property type="match status" value="1"/>
</dbReference>
<dbReference type="PROSITE" id="PS50014">
    <property type="entry name" value="BROMODOMAIN_2"/>
    <property type="match status" value="1"/>
</dbReference>
<dbReference type="Pfam" id="PF00439">
    <property type="entry name" value="Bromodomain"/>
    <property type="match status" value="1"/>
</dbReference>
<evidence type="ECO:0000259" key="6">
    <source>
        <dbReference type="PROSITE" id="PS50014"/>
    </source>
</evidence>
<feature type="domain" description="NET" evidence="7">
    <location>
        <begin position="666"/>
        <end position="749"/>
    </location>
</feature>
<proteinExistence type="predicted"/>
<feature type="compositionally biased region" description="Low complexity" evidence="5">
    <location>
        <begin position="304"/>
        <end position="318"/>
    </location>
</feature>
<evidence type="ECO:0000313" key="9">
    <source>
        <dbReference type="Proteomes" id="UP001445335"/>
    </source>
</evidence>
<dbReference type="Proteomes" id="UP001445335">
    <property type="component" value="Unassembled WGS sequence"/>
</dbReference>
<evidence type="ECO:0000256" key="2">
    <source>
        <dbReference type="ARBA" id="ARBA00023117"/>
    </source>
</evidence>
<evidence type="ECO:0000313" key="8">
    <source>
        <dbReference type="EMBL" id="KAK9835175.1"/>
    </source>
</evidence>